<proteinExistence type="predicted"/>
<gene>
    <name evidence="1" type="ORF">SS1G_04329</name>
</gene>
<reference evidence="2" key="1">
    <citation type="journal article" date="2011" name="PLoS Genet.">
        <title>Genomic analysis of the necrotrophic fungal pathogens Sclerotinia sclerotiorum and Botrytis cinerea.</title>
        <authorList>
            <person name="Amselem J."/>
            <person name="Cuomo C.A."/>
            <person name="van Kan J.A."/>
            <person name="Viaud M."/>
            <person name="Benito E.P."/>
            <person name="Couloux A."/>
            <person name="Coutinho P.M."/>
            <person name="de Vries R.P."/>
            <person name="Dyer P.S."/>
            <person name="Fillinger S."/>
            <person name="Fournier E."/>
            <person name="Gout L."/>
            <person name="Hahn M."/>
            <person name="Kohn L."/>
            <person name="Lapalu N."/>
            <person name="Plummer K.M."/>
            <person name="Pradier J.M."/>
            <person name="Quevillon E."/>
            <person name="Sharon A."/>
            <person name="Simon A."/>
            <person name="ten Have A."/>
            <person name="Tudzynski B."/>
            <person name="Tudzynski P."/>
            <person name="Wincker P."/>
            <person name="Andrew M."/>
            <person name="Anthouard V."/>
            <person name="Beever R.E."/>
            <person name="Beffa R."/>
            <person name="Benoit I."/>
            <person name="Bouzid O."/>
            <person name="Brault B."/>
            <person name="Chen Z."/>
            <person name="Choquer M."/>
            <person name="Collemare J."/>
            <person name="Cotton P."/>
            <person name="Danchin E.G."/>
            <person name="Da Silva C."/>
            <person name="Gautier A."/>
            <person name="Giraud C."/>
            <person name="Giraud T."/>
            <person name="Gonzalez C."/>
            <person name="Grossetete S."/>
            <person name="Guldener U."/>
            <person name="Henrissat B."/>
            <person name="Howlett B.J."/>
            <person name="Kodira C."/>
            <person name="Kretschmer M."/>
            <person name="Lappartient A."/>
            <person name="Leroch M."/>
            <person name="Levis C."/>
            <person name="Mauceli E."/>
            <person name="Neuveglise C."/>
            <person name="Oeser B."/>
            <person name="Pearson M."/>
            <person name="Poulain J."/>
            <person name="Poussereau N."/>
            <person name="Quesneville H."/>
            <person name="Rascle C."/>
            <person name="Schumacher J."/>
            <person name="Segurens B."/>
            <person name="Sexton A."/>
            <person name="Silva E."/>
            <person name="Sirven C."/>
            <person name="Soanes D.M."/>
            <person name="Talbot N.J."/>
            <person name="Templeton M."/>
            <person name="Yandava C."/>
            <person name="Yarden O."/>
            <person name="Zeng Q."/>
            <person name="Rollins J.A."/>
            <person name="Lebrun M.H."/>
            <person name="Dickman M."/>
        </authorList>
    </citation>
    <scope>NUCLEOTIDE SEQUENCE [LARGE SCALE GENOMIC DNA]</scope>
    <source>
        <strain evidence="2">ATCC 18683 / 1980 / Ss-1</strain>
    </source>
</reference>
<organism evidence="1 2">
    <name type="scientific">Sclerotinia sclerotiorum (strain ATCC 18683 / 1980 / Ss-1)</name>
    <name type="common">White mold</name>
    <name type="synonym">Whetzelinia sclerotiorum</name>
    <dbReference type="NCBI Taxonomy" id="665079"/>
    <lineage>
        <taxon>Eukaryota</taxon>
        <taxon>Fungi</taxon>
        <taxon>Dikarya</taxon>
        <taxon>Ascomycota</taxon>
        <taxon>Pezizomycotina</taxon>
        <taxon>Leotiomycetes</taxon>
        <taxon>Helotiales</taxon>
        <taxon>Sclerotiniaceae</taxon>
        <taxon>Sclerotinia</taxon>
    </lineage>
</organism>
<dbReference type="EMBL" id="CH476625">
    <property type="protein sequence ID" value="EDO01854.1"/>
    <property type="molecule type" value="Genomic_DNA"/>
</dbReference>
<dbReference type="GeneID" id="5490688"/>
<keyword evidence="2" id="KW-1185">Reference proteome</keyword>
<sequence length="81" mass="8852">MRVHEIPIDFVTRLNSGSSDVPTGSVASLSCGQSPHCIRKIAEKVRAENPLGYLARLDFKPLLGSTRTGDDQVEEVEIMVI</sequence>
<protein>
    <submittedName>
        <fullName evidence="1">Uncharacterized protein</fullName>
    </submittedName>
</protein>
<dbReference type="RefSeq" id="XP_001594522.1">
    <property type="nucleotide sequence ID" value="XM_001594472.1"/>
</dbReference>
<name>A7EG88_SCLS1</name>
<dbReference type="PROSITE" id="PS51257">
    <property type="entry name" value="PROKAR_LIPOPROTEIN"/>
    <property type="match status" value="1"/>
</dbReference>
<dbReference type="AlphaFoldDB" id="A7EG88"/>
<dbReference type="InParanoid" id="A7EG88"/>
<evidence type="ECO:0000313" key="1">
    <source>
        <dbReference type="EMBL" id="EDO01854.1"/>
    </source>
</evidence>
<evidence type="ECO:0000313" key="2">
    <source>
        <dbReference type="Proteomes" id="UP000001312"/>
    </source>
</evidence>
<dbReference type="Proteomes" id="UP000001312">
    <property type="component" value="Unassembled WGS sequence"/>
</dbReference>
<dbReference type="HOGENOM" id="CLU_2575292_0_0_1"/>
<dbReference type="KEGG" id="ssl:SS1G_04329"/>
<accession>A7EG88</accession>